<feature type="domain" description="Ssl1-like" evidence="2">
    <location>
        <begin position="1"/>
        <end position="61"/>
    </location>
</feature>
<dbReference type="GO" id="GO:0006357">
    <property type="term" value="P:regulation of transcription by RNA polymerase II"/>
    <property type="evidence" value="ECO:0007669"/>
    <property type="project" value="TreeGrafter"/>
</dbReference>
<feature type="region of interest" description="Disordered" evidence="1">
    <location>
        <begin position="40"/>
        <end position="62"/>
    </location>
</feature>
<reference evidence="3" key="1">
    <citation type="journal article" date="2019" name="Environ. Microbiol.">
        <title>Fungal ecological strategies reflected in gene transcription - a case study of two litter decomposers.</title>
        <authorList>
            <person name="Barbi F."/>
            <person name="Kohler A."/>
            <person name="Barry K."/>
            <person name="Baskaran P."/>
            <person name="Daum C."/>
            <person name="Fauchery L."/>
            <person name="Ihrmark K."/>
            <person name="Kuo A."/>
            <person name="LaButti K."/>
            <person name="Lipzen A."/>
            <person name="Morin E."/>
            <person name="Grigoriev I.V."/>
            <person name="Henrissat B."/>
            <person name="Lindahl B."/>
            <person name="Martin F."/>
        </authorList>
    </citation>
    <scope>NUCLEOTIDE SEQUENCE</scope>
    <source>
        <strain evidence="3">JB14</strain>
    </source>
</reference>
<dbReference type="InterPro" id="IPR036465">
    <property type="entry name" value="vWFA_dom_sf"/>
</dbReference>
<organism evidence="3 4">
    <name type="scientific">Gymnopus androsaceus JB14</name>
    <dbReference type="NCBI Taxonomy" id="1447944"/>
    <lineage>
        <taxon>Eukaryota</taxon>
        <taxon>Fungi</taxon>
        <taxon>Dikarya</taxon>
        <taxon>Basidiomycota</taxon>
        <taxon>Agaricomycotina</taxon>
        <taxon>Agaricomycetes</taxon>
        <taxon>Agaricomycetidae</taxon>
        <taxon>Agaricales</taxon>
        <taxon>Marasmiineae</taxon>
        <taxon>Omphalotaceae</taxon>
        <taxon>Gymnopus</taxon>
    </lineage>
</organism>
<dbReference type="GO" id="GO:0006289">
    <property type="term" value="P:nucleotide-excision repair"/>
    <property type="evidence" value="ECO:0007669"/>
    <property type="project" value="TreeGrafter"/>
</dbReference>
<proteinExistence type="predicted"/>
<dbReference type="GO" id="GO:0005675">
    <property type="term" value="C:transcription factor TFIIH holo complex"/>
    <property type="evidence" value="ECO:0007669"/>
    <property type="project" value="TreeGrafter"/>
</dbReference>
<dbReference type="Pfam" id="PF04056">
    <property type="entry name" value="Ssl1"/>
    <property type="match status" value="1"/>
</dbReference>
<dbReference type="Gene3D" id="3.40.50.410">
    <property type="entry name" value="von Willebrand factor, type A domain"/>
    <property type="match status" value="1"/>
</dbReference>
<accession>A0A6A4GCF9</accession>
<dbReference type="OrthoDB" id="284275at2759"/>
<dbReference type="PANTHER" id="PTHR12695">
    <property type="entry name" value="GENERAL TRANSCRIPTION FACTOR IIH SUBUNIT 2"/>
    <property type="match status" value="1"/>
</dbReference>
<name>A0A6A4GCF9_9AGAR</name>
<keyword evidence="4" id="KW-1185">Reference proteome</keyword>
<evidence type="ECO:0000259" key="2">
    <source>
        <dbReference type="Pfam" id="PF04056"/>
    </source>
</evidence>
<sequence length="62" mass="6778">FDQNPLAQMVVVGIKAGIGERNSNLSGNPQDVLKSISDRHKLEPTGEPSLQNSIKMVRDSME</sequence>
<dbReference type="PANTHER" id="PTHR12695:SF2">
    <property type="entry name" value="GENERAL TRANSCRIPTION FACTOR IIH SUBUNIT 2-RELATED"/>
    <property type="match status" value="1"/>
</dbReference>
<gene>
    <name evidence="3" type="ORF">BT96DRAFT_844485</name>
</gene>
<evidence type="ECO:0000313" key="3">
    <source>
        <dbReference type="EMBL" id="KAE9383141.1"/>
    </source>
</evidence>
<dbReference type="Proteomes" id="UP000799118">
    <property type="component" value="Unassembled WGS sequence"/>
</dbReference>
<dbReference type="InterPro" id="IPR007198">
    <property type="entry name" value="Ssl1-like"/>
</dbReference>
<dbReference type="EMBL" id="ML770677">
    <property type="protein sequence ID" value="KAE9383141.1"/>
    <property type="molecule type" value="Genomic_DNA"/>
</dbReference>
<evidence type="ECO:0000256" key="1">
    <source>
        <dbReference type="SAM" id="MobiDB-lite"/>
    </source>
</evidence>
<evidence type="ECO:0000313" key="4">
    <source>
        <dbReference type="Proteomes" id="UP000799118"/>
    </source>
</evidence>
<protein>
    <submittedName>
        <fullName evidence="3">Ssl1-like protein</fullName>
    </submittedName>
</protein>
<feature type="non-terminal residue" evidence="3">
    <location>
        <position position="1"/>
    </location>
</feature>
<dbReference type="AlphaFoldDB" id="A0A6A4GCF9"/>